<organism evidence="2 3">
    <name type="scientific">Promicromonospora umidemergens</name>
    <dbReference type="NCBI Taxonomy" id="629679"/>
    <lineage>
        <taxon>Bacteria</taxon>
        <taxon>Bacillati</taxon>
        <taxon>Actinomycetota</taxon>
        <taxon>Actinomycetes</taxon>
        <taxon>Micrococcales</taxon>
        <taxon>Promicromonosporaceae</taxon>
        <taxon>Promicromonospora</taxon>
    </lineage>
</organism>
<proteinExistence type="predicted"/>
<evidence type="ECO:0000313" key="2">
    <source>
        <dbReference type="EMBL" id="GAA4717949.1"/>
    </source>
</evidence>
<protein>
    <submittedName>
        <fullName evidence="2">Uncharacterized protein</fullName>
    </submittedName>
</protein>
<dbReference type="Proteomes" id="UP001500843">
    <property type="component" value="Unassembled WGS sequence"/>
</dbReference>
<keyword evidence="1" id="KW-1133">Transmembrane helix</keyword>
<name>A0ABP8Y093_9MICO</name>
<gene>
    <name evidence="2" type="ORF">GCM10023198_46920</name>
</gene>
<keyword evidence="3" id="KW-1185">Reference proteome</keyword>
<accession>A0ABP8Y093</accession>
<keyword evidence="1" id="KW-0472">Membrane</keyword>
<evidence type="ECO:0000313" key="3">
    <source>
        <dbReference type="Proteomes" id="UP001500843"/>
    </source>
</evidence>
<keyword evidence="1" id="KW-0812">Transmembrane</keyword>
<feature type="transmembrane region" description="Helical" evidence="1">
    <location>
        <begin position="26"/>
        <end position="50"/>
    </location>
</feature>
<dbReference type="EMBL" id="BAABHM010000026">
    <property type="protein sequence ID" value="GAA4717949.1"/>
    <property type="molecule type" value="Genomic_DNA"/>
</dbReference>
<comment type="caution">
    <text evidence="2">The sequence shown here is derived from an EMBL/GenBank/DDBJ whole genome shotgun (WGS) entry which is preliminary data.</text>
</comment>
<sequence length="115" mass="12538">MVRRFVGAAKTLDRHLTGSALLPHQAILTLDLMVGALALALLVAFLFPLWSAHRWLTAARPSSGSDCSAPSLFHPATSHGHVHSRRLQLVRKDRSRGGPMSMTGSNKRHITAIVR</sequence>
<reference evidence="3" key="1">
    <citation type="journal article" date="2019" name="Int. J. Syst. Evol. Microbiol.">
        <title>The Global Catalogue of Microorganisms (GCM) 10K type strain sequencing project: providing services to taxonomists for standard genome sequencing and annotation.</title>
        <authorList>
            <consortium name="The Broad Institute Genomics Platform"/>
            <consortium name="The Broad Institute Genome Sequencing Center for Infectious Disease"/>
            <person name="Wu L."/>
            <person name="Ma J."/>
        </authorList>
    </citation>
    <scope>NUCLEOTIDE SEQUENCE [LARGE SCALE GENOMIC DNA]</scope>
    <source>
        <strain evidence="3">JCM 17975</strain>
    </source>
</reference>
<evidence type="ECO:0000256" key="1">
    <source>
        <dbReference type="SAM" id="Phobius"/>
    </source>
</evidence>